<keyword evidence="2" id="KW-0159">Chromosome partition</keyword>
<dbReference type="CDD" id="cd16393">
    <property type="entry name" value="SPO0J_N"/>
    <property type="match status" value="1"/>
</dbReference>
<evidence type="ECO:0000259" key="4">
    <source>
        <dbReference type="SMART" id="SM00470"/>
    </source>
</evidence>
<dbReference type="PANTHER" id="PTHR33375">
    <property type="entry name" value="CHROMOSOME-PARTITIONING PROTEIN PARB-RELATED"/>
    <property type="match status" value="1"/>
</dbReference>
<organism evidence="5 6">
    <name type="scientific">Ohessyouella blattaphilus</name>
    <dbReference type="NCBI Taxonomy" id="2949333"/>
    <lineage>
        <taxon>Bacteria</taxon>
        <taxon>Bacillati</taxon>
        <taxon>Bacillota</taxon>
        <taxon>Clostridia</taxon>
        <taxon>Lachnospirales</taxon>
        <taxon>Lachnospiraceae</taxon>
        <taxon>Ohessyouella</taxon>
    </lineage>
</organism>
<reference evidence="5 6" key="1">
    <citation type="journal article" date="2022" name="Genome Biol. Evol.">
        <title>Host diet, physiology and behaviors set the stage for Lachnospiraceae cladogenesis.</title>
        <authorList>
            <person name="Vera-Ponce De Leon A."/>
            <person name="Schneider M."/>
            <person name="Jahnes B.C."/>
            <person name="Sadowski V."/>
            <person name="Camuy-Velez L.A."/>
            <person name="Duan J."/>
            <person name="Sabree Z.L."/>
        </authorList>
    </citation>
    <scope>NUCLEOTIDE SEQUENCE [LARGE SCALE GENOMIC DNA]</scope>
    <source>
        <strain evidence="5 6">PAL227</strain>
    </source>
</reference>
<dbReference type="InterPro" id="IPR057240">
    <property type="entry name" value="ParB_dimer_C"/>
</dbReference>
<evidence type="ECO:0000313" key="5">
    <source>
        <dbReference type="EMBL" id="MCP1111102.1"/>
    </source>
</evidence>
<dbReference type="InterPro" id="IPR036086">
    <property type="entry name" value="ParB/Sulfiredoxin_sf"/>
</dbReference>
<evidence type="ECO:0000256" key="2">
    <source>
        <dbReference type="ARBA" id="ARBA00022829"/>
    </source>
</evidence>
<dbReference type="Proteomes" id="UP001523565">
    <property type="component" value="Unassembled WGS sequence"/>
</dbReference>
<protein>
    <submittedName>
        <fullName evidence="5">ParB/RepB/Spo0J family partition protein</fullName>
    </submittedName>
</protein>
<dbReference type="Pfam" id="PF17762">
    <property type="entry name" value="HTH_ParB"/>
    <property type="match status" value="1"/>
</dbReference>
<name>A0ABT1EMS9_9FIRM</name>
<evidence type="ECO:0000256" key="1">
    <source>
        <dbReference type="ARBA" id="ARBA00006295"/>
    </source>
</evidence>
<comment type="caution">
    <text evidence="5">The sequence shown here is derived from an EMBL/GenBank/DDBJ whole genome shotgun (WGS) entry which is preliminary data.</text>
</comment>
<dbReference type="InterPro" id="IPR041468">
    <property type="entry name" value="HTH_ParB/Spo0J"/>
</dbReference>
<dbReference type="Gene3D" id="1.10.10.2830">
    <property type="match status" value="1"/>
</dbReference>
<evidence type="ECO:0000313" key="6">
    <source>
        <dbReference type="Proteomes" id="UP001523565"/>
    </source>
</evidence>
<feature type="domain" description="ParB-like N-terminal" evidence="4">
    <location>
        <begin position="37"/>
        <end position="126"/>
    </location>
</feature>
<dbReference type="SMART" id="SM00470">
    <property type="entry name" value="ParB"/>
    <property type="match status" value="1"/>
</dbReference>
<dbReference type="Pfam" id="PF02195">
    <property type="entry name" value="ParB_N"/>
    <property type="match status" value="1"/>
</dbReference>
<dbReference type="NCBIfam" id="TIGR00180">
    <property type="entry name" value="parB_part"/>
    <property type="match status" value="1"/>
</dbReference>
<dbReference type="InterPro" id="IPR004437">
    <property type="entry name" value="ParB/RepB/Spo0J"/>
</dbReference>
<keyword evidence="6" id="KW-1185">Reference proteome</keyword>
<accession>A0ABT1EMS9</accession>
<dbReference type="PANTHER" id="PTHR33375:SF1">
    <property type="entry name" value="CHROMOSOME-PARTITIONING PROTEIN PARB-RELATED"/>
    <property type="match status" value="1"/>
</dbReference>
<dbReference type="RefSeq" id="WP_262069983.1">
    <property type="nucleotide sequence ID" value="NZ_JAMXOC010000023.1"/>
</dbReference>
<dbReference type="Gene3D" id="3.90.1530.30">
    <property type="match status" value="1"/>
</dbReference>
<gene>
    <name evidence="5" type="ORF">NK118_12670</name>
</gene>
<dbReference type="Pfam" id="PF23552">
    <property type="entry name" value="ParB_C"/>
    <property type="match status" value="1"/>
</dbReference>
<keyword evidence="3" id="KW-0238">DNA-binding</keyword>
<comment type="similarity">
    <text evidence="1">Belongs to the ParB family.</text>
</comment>
<sequence length="297" mass="34226">MAVKRTGLGKGLDSLIPDNKPAAKAKKLEETPGQEYVMLNVNKIEPNRDQPRKYFNEDSIIELTESIKQNGVIFPIMVNRKDDYYQIVAGERRWRASKAAGLKEIPAVIKELSDLETLQYAIIENIQREDLNPIEEARAYKQLIEEHDLKQDEVAERLSKSRTTITNAMRLLKLDERVQQMIIDDMLTTGHARALLALDDGEQQYILANRIFDEKLSVRDIEKIVKELKNPKKVKEKKKEVNALVYQDLEVKMQEVLGTKVKVASKGKGKGKIEIEYYSEEELEHMFDMIVSLRRGE</sequence>
<dbReference type="InterPro" id="IPR050336">
    <property type="entry name" value="Chromosome_partition/occlusion"/>
</dbReference>
<dbReference type="EMBL" id="JAMZFV010000023">
    <property type="protein sequence ID" value="MCP1111102.1"/>
    <property type="molecule type" value="Genomic_DNA"/>
</dbReference>
<evidence type="ECO:0000256" key="3">
    <source>
        <dbReference type="ARBA" id="ARBA00023125"/>
    </source>
</evidence>
<dbReference type="InterPro" id="IPR003115">
    <property type="entry name" value="ParB_N"/>
</dbReference>
<dbReference type="SUPFAM" id="SSF110849">
    <property type="entry name" value="ParB/Sulfiredoxin"/>
    <property type="match status" value="1"/>
</dbReference>
<proteinExistence type="inferred from homology"/>
<dbReference type="SUPFAM" id="SSF109709">
    <property type="entry name" value="KorB DNA-binding domain-like"/>
    <property type="match status" value="1"/>
</dbReference>